<gene>
    <name evidence="1" type="ordered locus">RB2501_11812</name>
</gene>
<dbReference type="OrthoDB" id="9785180at2"/>
<protein>
    <recommendedName>
        <fullName evidence="3">Peptidyl-prolyl cis-trans isomerase</fullName>
    </recommendedName>
</protein>
<keyword evidence="2" id="KW-1185">Reference proteome</keyword>
<dbReference type="HOGENOM" id="CLU_080679_0_0_10"/>
<proteinExistence type="predicted"/>
<accession>A4CMW9</accession>
<dbReference type="STRING" id="313596.RB2501_11812"/>
<dbReference type="EMBL" id="CP001712">
    <property type="protein sequence ID" value="EAR15011.1"/>
    <property type="molecule type" value="Genomic_DNA"/>
</dbReference>
<dbReference type="RefSeq" id="WP_015754332.1">
    <property type="nucleotide sequence ID" value="NC_013222.1"/>
</dbReference>
<dbReference type="AlphaFoldDB" id="A4CMW9"/>
<name>A4CMW9_ROBBH</name>
<dbReference type="KEGG" id="rbi:RB2501_11812"/>
<sequence>MRIEIPATRLTWSFPVFAIAAMALWGCDSLFNKETEKTPLARVGEEILYREDIAPLVDPGLNPSDSASLVNNLITNWATEQLLMQKARMNLPAAQIEEFEALISEYRADLYTRAYKEALVAQEADTVVNPVELQEFYENEKENFRLQEKIVQLRFLELPPQFINREEVTERLRRFDSEDQRFLDSVGVQFRKLNFNDSIWVPASRVIEEIPPLTFENEGEYLKKSQFFELEDDAGVYLAEVRDVMEVDAIAPLSYIEPTIRQVLLNRRKLGYLRRLENELIDEAIQQKELQIYEANE</sequence>
<dbReference type="eggNOG" id="COG0760">
    <property type="taxonomic scope" value="Bacteria"/>
</dbReference>
<evidence type="ECO:0000313" key="1">
    <source>
        <dbReference type="EMBL" id="EAR15011.1"/>
    </source>
</evidence>
<evidence type="ECO:0008006" key="3">
    <source>
        <dbReference type="Google" id="ProtNLM"/>
    </source>
</evidence>
<reference evidence="1 2" key="1">
    <citation type="journal article" date="2009" name="J. Bacteriol.">
        <title>Complete genome sequence of Robiginitalea biformata HTCC2501.</title>
        <authorList>
            <person name="Oh H.M."/>
            <person name="Giovannoni S.J."/>
            <person name="Lee K."/>
            <person name="Ferriera S."/>
            <person name="Johnson J."/>
            <person name="Cho J.C."/>
        </authorList>
    </citation>
    <scope>NUCLEOTIDE SEQUENCE [LARGE SCALE GENOMIC DNA]</scope>
    <source>
        <strain evidence="2">ATCC BAA-864 / HTCC2501 / KCTC 12146</strain>
    </source>
</reference>
<dbReference type="Proteomes" id="UP000009049">
    <property type="component" value="Chromosome"/>
</dbReference>
<evidence type="ECO:0000313" key="2">
    <source>
        <dbReference type="Proteomes" id="UP000009049"/>
    </source>
</evidence>
<organism evidence="1 2">
    <name type="scientific">Robiginitalea biformata (strain ATCC BAA-864 / DSM 15991 / KCTC 12146 / HTCC2501)</name>
    <dbReference type="NCBI Taxonomy" id="313596"/>
    <lineage>
        <taxon>Bacteria</taxon>
        <taxon>Pseudomonadati</taxon>
        <taxon>Bacteroidota</taxon>
        <taxon>Flavobacteriia</taxon>
        <taxon>Flavobacteriales</taxon>
        <taxon>Flavobacteriaceae</taxon>
        <taxon>Robiginitalea</taxon>
    </lineage>
</organism>